<proteinExistence type="predicted"/>
<feature type="transmembrane region" description="Helical" evidence="1">
    <location>
        <begin position="265"/>
        <end position="290"/>
    </location>
</feature>
<evidence type="ECO:0000313" key="2">
    <source>
        <dbReference type="EMBL" id="PKY10826.1"/>
    </source>
</evidence>
<organism evidence="2 3">
    <name type="scientific">Acidithiobacillus marinus</name>
    <dbReference type="NCBI Taxonomy" id="187490"/>
    <lineage>
        <taxon>Bacteria</taxon>
        <taxon>Pseudomonadati</taxon>
        <taxon>Pseudomonadota</taxon>
        <taxon>Acidithiobacillia</taxon>
        <taxon>Acidithiobacillales</taxon>
        <taxon>Acidithiobacillaceae</taxon>
        <taxon>Acidithiobacillus</taxon>
    </lineage>
</organism>
<feature type="transmembrane region" description="Helical" evidence="1">
    <location>
        <begin position="64"/>
        <end position="90"/>
    </location>
</feature>
<feature type="transmembrane region" description="Helical" evidence="1">
    <location>
        <begin position="110"/>
        <end position="137"/>
    </location>
</feature>
<dbReference type="InterPro" id="IPR018710">
    <property type="entry name" value="DUF2232"/>
</dbReference>
<protein>
    <recommendedName>
        <fullName evidence="4">DUF2232 domain-containing protein</fullName>
    </recommendedName>
</protein>
<dbReference type="PANTHER" id="PTHR41324:SF1">
    <property type="entry name" value="DUF2232 DOMAIN-CONTAINING PROTEIN"/>
    <property type="match status" value="1"/>
</dbReference>
<feature type="transmembrane region" description="Helical" evidence="1">
    <location>
        <begin position="20"/>
        <end position="52"/>
    </location>
</feature>
<feature type="transmembrane region" description="Helical" evidence="1">
    <location>
        <begin position="166"/>
        <end position="186"/>
    </location>
</feature>
<dbReference type="AlphaFoldDB" id="A0A2I1DLT7"/>
<feature type="transmembrane region" description="Helical" evidence="1">
    <location>
        <begin position="212"/>
        <end position="230"/>
    </location>
</feature>
<dbReference type="Proteomes" id="UP000234329">
    <property type="component" value="Unassembled WGS sequence"/>
</dbReference>
<gene>
    <name evidence="2" type="ORF">B1757_07670</name>
</gene>
<sequence length="305" mass="33779">MTAQSQGGILRWFLSGRWQAGLSIAVLFSLAGLVPFLAAPLFLNCVALVALVTLQAGRKESLEVLVIAGIASMLFTFNPWFGLLFVLVAWLPGRLLGEGLHWHIQWGGVVWVLIGLSLTTLVLMLWAVPLGAGPTFWQSQMTQMLKPLNTEISKAQMTAVLRMAPLLPGIASAGLVLLWTLAALLASRWHERYQGLEQPQRVYGNLELPGRLIWLLVATLLGIVLVHGAWAWPLQNLALLVGTWYLLQGLSFVHLWFAAKGWPTMALLGLYIVLILLSQLLLVLSVLGMLDRVFHLRHRLLRPRS</sequence>
<keyword evidence="1" id="KW-0472">Membrane</keyword>
<keyword evidence="1" id="KW-0812">Transmembrane</keyword>
<evidence type="ECO:0000256" key="1">
    <source>
        <dbReference type="SAM" id="Phobius"/>
    </source>
</evidence>
<dbReference type="EMBL" id="MXAV01000033">
    <property type="protein sequence ID" value="PKY10826.1"/>
    <property type="molecule type" value="Genomic_DNA"/>
</dbReference>
<comment type="caution">
    <text evidence="2">The sequence shown here is derived from an EMBL/GenBank/DDBJ whole genome shotgun (WGS) entry which is preliminary data.</text>
</comment>
<dbReference type="RefSeq" id="WP_101537758.1">
    <property type="nucleotide sequence ID" value="NZ_MXAV01000033.1"/>
</dbReference>
<reference evidence="2 3" key="1">
    <citation type="submission" date="2017-03" db="EMBL/GenBank/DDBJ databases">
        <title>Draft genime sequence of the acidophilic sulfur-oxidizing bacterium Acidithiobacillus sp. SH, isolated from seawater.</title>
        <authorList>
            <person name="Sharmin S."/>
            <person name="Tokuhisa M."/>
            <person name="Kanao T."/>
            <person name="Kamimura K."/>
        </authorList>
    </citation>
    <scope>NUCLEOTIDE SEQUENCE [LARGE SCALE GENOMIC DNA]</scope>
    <source>
        <strain evidence="2 3">SH</strain>
    </source>
</reference>
<dbReference type="PANTHER" id="PTHR41324">
    <property type="entry name" value="MEMBRANE PROTEIN-RELATED"/>
    <property type="match status" value="1"/>
</dbReference>
<accession>A0A2I1DLT7</accession>
<evidence type="ECO:0000313" key="3">
    <source>
        <dbReference type="Proteomes" id="UP000234329"/>
    </source>
</evidence>
<feature type="transmembrane region" description="Helical" evidence="1">
    <location>
        <begin position="237"/>
        <end position="259"/>
    </location>
</feature>
<keyword evidence="1" id="KW-1133">Transmembrane helix</keyword>
<evidence type="ECO:0008006" key="4">
    <source>
        <dbReference type="Google" id="ProtNLM"/>
    </source>
</evidence>
<dbReference type="OrthoDB" id="5298264at2"/>
<dbReference type="Pfam" id="PF09991">
    <property type="entry name" value="DUF2232"/>
    <property type="match status" value="1"/>
</dbReference>
<keyword evidence="3" id="KW-1185">Reference proteome</keyword>
<dbReference type="InParanoid" id="A0A2I1DLT7"/>
<name>A0A2I1DLT7_9PROT</name>